<feature type="transmembrane region" description="Helical" evidence="1">
    <location>
        <begin position="24"/>
        <end position="49"/>
    </location>
</feature>
<dbReference type="EMBL" id="HBUF01343997">
    <property type="protein sequence ID" value="CAG6707262.1"/>
    <property type="molecule type" value="Transcribed_RNA"/>
</dbReference>
<keyword evidence="1" id="KW-0472">Membrane</keyword>
<accession>A0A8D8UR77</accession>
<organism evidence="2">
    <name type="scientific">Cacopsylla melanoneura</name>
    <dbReference type="NCBI Taxonomy" id="428564"/>
    <lineage>
        <taxon>Eukaryota</taxon>
        <taxon>Metazoa</taxon>
        <taxon>Ecdysozoa</taxon>
        <taxon>Arthropoda</taxon>
        <taxon>Hexapoda</taxon>
        <taxon>Insecta</taxon>
        <taxon>Pterygota</taxon>
        <taxon>Neoptera</taxon>
        <taxon>Paraneoptera</taxon>
        <taxon>Hemiptera</taxon>
        <taxon>Sternorrhyncha</taxon>
        <taxon>Psylloidea</taxon>
        <taxon>Psyllidae</taxon>
        <taxon>Psyllinae</taxon>
        <taxon>Cacopsylla</taxon>
    </lineage>
</organism>
<dbReference type="AlphaFoldDB" id="A0A8D8UR77"/>
<keyword evidence="1" id="KW-1133">Transmembrane helix</keyword>
<proteinExistence type="predicted"/>
<dbReference type="EMBL" id="HBUF01343998">
    <property type="protein sequence ID" value="CAG6707265.1"/>
    <property type="molecule type" value="Transcribed_RNA"/>
</dbReference>
<protein>
    <submittedName>
        <fullName evidence="2">Uncharacterized protein</fullName>
    </submittedName>
</protein>
<name>A0A8D8UR77_9HEMI</name>
<sequence length="144" mass="16740">MVECFLLKIYWNQMELFTSRNQQILIGIVLCVLIRTFFLNACASLYLIAGGIYFSSIILGTNVCGIKAMENCSCPPPPPCPCPLLKEPLLELSELKGPIFFIVFFFNSRSFHRTIQCCQKYQFLDWDFCCEWKIKKIRMKPMKT</sequence>
<keyword evidence="1" id="KW-0812">Transmembrane</keyword>
<reference evidence="2" key="1">
    <citation type="submission" date="2021-05" db="EMBL/GenBank/DDBJ databases">
        <authorList>
            <person name="Alioto T."/>
            <person name="Alioto T."/>
            <person name="Gomez Garrido J."/>
        </authorList>
    </citation>
    <scope>NUCLEOTIDE SEQUENCE</scope>
</reference>
<evidence type="ECO:0000313" key="2">
    <source>
        <dbReference type="EMBL" id="CAG6707262.1"/>
    </source>
</evidence>
<evidence type="ECO:0000256" key="1">
    <source>
        <dbReference type="SAM" id="Phobius"/>
    </source>
</evidence>
<dbReference type="EMBL" id="HBUF01343996">
    <property type="protein sequence ID" value="CAG6707260.1"/>
    <property type="molecule type" value="Transcribed_RNA"/>
</dbReference>